<dbReference type="EMBL" id="CABVHK010000026">
    <property type="protein sequence ID" value="VVN44619.1"/>
    <property type="molecule type" value="Genomic_DNA"/>
</dbReference>
<evidence type="ECO:0000313" key="1">
    <source>
        <dbReference type="EMBL" id="VVN44619.1"/>
    </source>
</evidence>
<proteinExistence type="predicted"/>
<reference evidence="1 2" key="1">
    <citation type="submission" date="2019-09" db="EMBL/GenBank/DDBJ databases">
        <authorList>
            <person name="Chandra G."/>
            <person name="Truman W A."/>
        </authorList>
    </citation>
    <scope>NUCLEOTIDE SEQUENCE [LARGE SCALE GENOMIC DNA]</scope>
    <source>
        <strain evidence="1">PS662</strain>
    </source>
</reference>
<name>A0A5E6XW59_PSEFL</name>
<dbReference type="Proteomes" id="UP000326953">
    <property type="component" value="Unassembled WGS sequence"/>
</dbReference>
<protein>
    <submittedName>
        <fullName evidence="1">Uncharacterized protein</fullName>
    </submittedName>
</protein>
<sequence length="129" mass="14437">MRFPQRPQLIVEACHQFERRTLGVGLQVLHLHADPRAIHAAHGPQHANAIAQVNQPQQRKGKIAGGQQLHLQRKREDVRIGRRQQTVVGKAADFAIVRQTFLIDIDPAAQTRIGQRGTGDFASRRGLHV</sequence>
<evidence type="ECO:0000313" key="2">
    <source>
        <dbReference type="Proteomes" id="UP000326953"/>
    </source>
</evidence>
<dbReference type="AlphaFoldDB" id="A0A5E6XW59"/>
<accession>A0A5E6XW59</accession>
<gene>
    <name evidence="1" type="ORF">PS662_05731</name>
</gene>
<organism evidence="1 2">
    <name type="scientific">Pseudomonas fluorescens</name>
    <dbReference type="NCBI Taxonomy" id="294"/>
    <lineage>
        <taxon>Bacteria</taxon>
        <taxon>Pseudomonadati</taxon>
        <taxon>Pseudomonadota</taxon>
        <taxon>Gammaproteobacteria</taxon>
        <taxon>Pseudomonadales</taxon>
        <taxon>Pseudomonadaceae</taxon>
        <taxon>Pseudomonas</taxon>
    </lineage>
</organism>